<dbReference type="PANTHER" id="PTHR38593">
    <property type="entry name" value="BLR2558 PROTEIN"/>
    <property type="match status" value="1"/>
</dbReference>
<dbReference type="Proteomes" id="UP001241472">
    <property type="component" value="Unassembled WGS sequence"/>
</dbReference>
<comment type="caution">
    <text evidence="3">The sequence shown here is derived from an EMBL/GenBank/DDBJ whole genome shotgun (WGS) entry which is preliminary data.</text>
</comment>
<sequence>MKDILLTASVVLCAGGAFAQSATETTGVNSALGVAPKTEDFIMEASASDLFEIESSKLALQKGNDATKAFAQQMVTDHEKTTTELKALLATGKVEGNPVATLGGDFKEEVDELAKLEGDEFSDEYIDNQVEAHEDAVDLFKRYAEGGENADLKAWAAKTLPALEHRYKMAQGLDK</sequence>
<feature type="signal peptide" evidence="1">
    <location>
        <begin position="1"/>
        <end position="19"/>
    </location>
</feature>
<gene>
    <name evidence="3" type="ORF">J2T09_005446</name>
</gene>
<feature type="domain" description="DUF4142" evidence="2">
    <location>
        <begin position="37"/>
        <end position="173"/>
    </location>
</feature>
<feature type="chain" id="PRO_5047493196" evidence="1">
    <location>
        <begin position="20"/>
        <end position="175"/>
    </location>
</feature>
<keyword evidence="1" id="KW-0732">Signal</keyword>
<dbReference type="Gene3D" id="1.20.1260.10">
    <property type="match status" value="1"/>
</dbReference>
<keyword evidence="4" id="KW-1185">Reference proteome</keyword>
<evidence type="ECO:0000313" key="4">
    <source>
        <dbReference type="Proteomes" id="UP001241472"/>
    </source>
</evidence>
<accession>A0ABT9Q1P6</accession>
<dbReference type="InterPro" id="IPR012347">
    <property type="entry name" value="Ferritin-like"/>
</dbReference>
<evidence type="ECO:0000259" key="2">
    <source>
        <dbReference type="Pfam" id="PF13628"/>
    </source>
</evidence>
<reference evidence="3 4" key="1">
    <citation type="submission" date="2023-07" db="EMBL/GenBank/DDBJ databases">
        <title>Sorghum-associated microbial communities from plants grown in Nebraska, USA.</title>
        <authorList>
            <person name="Schachtman D."/>
        </authorList>
    </citation>
    <scope>NUCLEOTIDE SEQUENCE [LARGE SCALE GENOMIC DNA]</scope>
    <source>
        <strain evidence="3 4">DS1307</strain>
    </source>
</reference>
<dbReference type="Pfam" id="PF13628">
    <property type="entry name" value="DUF4142"/>
    <property type="match status" value="1"/>
</dbReference>
<dbReference type="InterPro" id="IPR025419">
    <property type="entry name" value="DUF4142"/>
</dbReference>
<dbReference type="PANTHER" id="PTHR38593:SF1">
    <property type="entry name" value="BLR2558 PROTEIN"/>
    <property type="match status" value="1"/>
</dbReference>
<evidence type="ECO:0000313" key="3">
    <source>
        <dbReference type="EMBL" id="MDP9840658.1"/>
    </source>
</evidence>
<evidence type="ECO:0000256" key="1">
    <source>
        <dbReference type="SAM" id="SignalP"/>
    </source>
</evidence>
<proteinExistence type="predicted"/>
<organism evidence="3 4">
    <name type="scientific">Neorhizobium huautlense</name>
    <dbReference type="NCBI Taxonomy" id="67774"/>
    <lineage>
        <taxon>Bacteria</taxon>
        <taxon>Pseudomonadati</taxon>
        <taxon>Pseudomonadota</taxon>
        <taxon>Alphaproteobacteria</taxon>
        <taxon>Hyphomicrobiales</taxon>
        <taxon>Rhizobiaceae</taxon>
        <taxon>Rhizobium/Agrobacterium group</taxon>
        <taxon>Neorhizobium</taxon>
    </lineage>
</organism>
<dbReference type="RefSeq" id="WP_306840155.1">
    <property type="nucleotide sequence ID" value="NZ_JAUSRF010000032.1"/>
</dbReference>
<name>A0ABT9Q1P6_9HYPH</name>
<dbReference type="EMBL" id="JAUSRF010000032">
    <property type="protein sequence ID" value="MDP9840658.1"/>
    <property type="molecule type" value="Genomic_DNA"/>
</dbReference>
<protein>
    <submittedName>
        <fullName evidence="3">Membrane protein</fullName>
    </submittedName>
</protein>